<evidence type="ECO:0000256" key="4">
    <source>
        <dbReference type="SAM" id="Coils"/>
    </source>
</evidence>
<feature type="compositionally biased region" description="Polar residues" evidence="5">
    <location>
        <begin position="171"/>
        <end position="181"/>
    </location>
</feature>
<dbReference type="EnsemblMetazoa" id="XM_008213157">
    <property type="protein sequence ID" value="XP_008211379"/>
    <property type="gene ID" value="LOC100120131"/>
</dbReference>
<dbReference type="Pfam" id="PF21022">
    <property type="entry name" value="Rap-GAP_dimer"/>
    <property type="match status" value="1"/>
</dbReference>
<organism evidence="8 9">
    <name type="scientific">Nasonia vitripennis</name>
    <name type="common">Parasitic wasp</name>
    <dbReference type="NCBI Taxonomy" id="7425"/>
    <lineage>
        <taxon>Eukaryota</taxon>
        <taxon>Metazoa</taxon>
        <taxon>Ecdysozoa</taxon>
        <taxon>Arthropoda</taxon>
        <taxon>Hexapoda</taxon>
        <taxon>Insecta</taxon>
        <taxon>Pterygota</taxon>
        <taxon>Neoptera</taxon>
        <taxon>Endopterygota</taxon>
        <taxon>Hymenoptera</taxon>
        <taxon>Apocrita</taxon>
        <taxon>Proctotrupomorpha</taxon>
        <taxon>Chalcidoidea</taxon>
        <taxon>Pteromalidae</taxon>
        <taxon>Pteromalinae</taxon>
        <taxon>Nasonia</taxon>
    </lineage>
</organism>
<evidence type="ECO:0000256" key="2">
    <source>
        <dbReference type="ARBA" id="ARBA00022553"/>
    </source>
</evidence>
<evidence type="ECO:0000259" key="7">
    <source>
        <dbReference type="PROSITE" id="PS50106"/>
    </source>
</evidence>
<dbReference type="Gene3D" id="3.40.50.11210">
    <property type="entry name" value="Rap/Ran-GAP"/>
    <property type="match status" value="1"/>
</dbReference>
<feature type="region of interest" description="Disordered" evidence="5">
    <location>
        <begin position="227"/>
        <end position="253"/>
    </location>
</feature>
<dbReference type="PANTHER" id="PTHR15711:SF22">
    <property type="entry name" value="RAP-GAP DOMAIN-CONTAINING PROTEIN"/>
    <property type="match status" value="1"/>
</dbReference>
<feature type="compositionally biased region" description="Basic and acidic residues" evidence="5">
    <location>
        <begin position="1125"/>
        <end position="1134"/>
    </location>
</feature>
<feature type="domain" description="PDZ" evidence="7">
    <location>
        <begin position="778"/>
        <end position="854"/>
    </location>
</feature>
<feature type="region of interest" description="Disordered" evidence="5">
    <location>
        <begin position="878"/>
        <end position="997"/>
    </location>
</feature>
<dbReference type="SMART" id="SM00228">
    <property type="entry name" value="PDZ"/>
    <property type="match status" value="1"/>
</dbReference>
<dbReference type="InterPro" id="IPR001478">
    <property type="entry name" value="PDZ"/>
</dbReference>
<dbReference type="GO" id="GO:0051056">
    <property type="term" value="P:regulation of small GTPase mediated signal transduction"/>
    <property type="evidence" value="ECO:0007669"/>
    <property type="project" value="InterPro"/>
</dbReference>
<name>A0A7M7QVG4_NASVI</name>
<dbReference type="FunFam" id="3.40.50.11210:FF:000002">
    <property type="entry name" value="Signal-induced proliferation-associated 1-like protein 1"/>
    <property type="match status" value="1"/>
</dbReference>
<dbReference type="InParanoid" id="A0A7M7QVG4"/>
<dbReference type="GeneID" id="100120131"/>
<feature type="compositionally biased region" description="Low complexity" evidence="5">
    <location>
        <begin position="111"/>
        <end position="120"/>
    </location>
</feature>
<keyword evidence="9" id="KW-1185">Reference proteome</keyword>
<dbReference type="OrthoDB" id="2499658at2759"/>
<dbReference type="InterPro" id="IPR000331">
    <property type="entry name" value="Rap/Ran_GAP_dom"/>
</dbReference>
<feature type="compositionally biased region" description="Low complexity" evidence="5">
    <location>
        <begin position="161"/>
        <end position="170"/>
    </location>
</feature>
<dbReference type="KEGG" id="nvi:100120131"/>
<feature type="region of interest" description="Disordered" evidence="5">
    <location>
        <begin position="1"/>
        <end position="57"/>
    </location>
</feature>
<accession>A0A7M7QVG4</accession>
<dbReference type="Pfam" id="PF00595">
    <property type="entry name" value="PDZ"/>
    <property type="match status" value="1"/>
</dbReference>
<feature type="compositionally biased region" description="Gly residues" evidence="5">
    <location>
        <begin position="9"/>
        <end position="18"/>
    </location>
</feature>
<dbReference type="EnsemblMetazoa" id="XM_032599510">
    <property type="protein sequence ID" value="XP_032455401"/>
    <property type="gene ID" value="LOC100120131"/>
</dbReference>
<dbReference type="Pfam" id="PF02145">
    <property type="entry name" value="Rap_GAP"/>
    <property type="match status" value="1"/>
</dbReference>
<feature type="compositionally biased region" description="Polar residues" evidence="5">
    <location>
        <begin position="975"/>
        <end position="989"/>
    </location>
</feature>
<dbReference type="InterPro" id="IPR035974">
    <property type="entry name" value="Rap/Ran-GAP_sf"/>
</dbReference>
<dbReference type="InterPro" id="IPR050989">
    <property type="entry name" value="Rap1_Ran_GAP"/>
</dbReference>
<keyword evidence="3 4" id="KW-0175">Coiled coil</keyword>
<feature type="compositionally biased region" description="Basic and acidic residues" evidence="5">
    <location>
        <begin position="1439"/>
        <end position="1460"/>
    </location>
</feature>
<feature type="compositionally biased region" description="Polar residues" evidence="5">
    <location>
        <begin position="878"/>
        <end position="894"/>
    </location>
</feature>
<protein>
    <recommendedName>
        <fullName evidence="10">Signal-induced proliferation-associated 1-like protein 2</fullName>
    </recommendedName>
</protein>
<dbReference type="GO" id="GO:0005096">
    <property type="term" value="F:GTPase activator activity"/>
    <property type="evidence" value="ECO:0007669"/>
    <property type="project" value="UniProtKB-KW"/>
</dbReference>
<dbReference type="PANTHER" id="PTHR15711">
    <property type="entry name" value="RAP GTPASE-ACTIVATING PROTEIN"/>
    <property type="match status" value="1"/>
</dbReference>
<dbReference type="PROSITE" id="PS50106">
    <property type="entry name" value="PDZ"/>
    <property type="match status" value="1"/>
</dbReference>
<feature type="region of interest" description="Disordered" evidence="5">
    <location>
        <begin position="1120"/>
        <end position="1139"/>
    </location>
</feature>
<feature type="compositionally biased region" description="Low complexity" evidence="5">
    <location>
        <begin position="1381"/>
        <end position="1391"/>
    </location>
</feature>
<keyword evidence="2" id="KW-0597">Phosphoprotein</keyword>
<reference evidence="8" key="1">
    <citation type="submission" date="2021-01" db="UniProtKB">
        <authorList>
            <consortium name="EnsemblMetazoa"/>
        </authorList>
    </citation>
    <scope>IDENTIFICATION</scope>
</reference>
<evidence type="ECO:0000256" key="5">
    <source>
        <dbReference type="SAM" id="MobiDB-lite"/>
    </source>
</evidence>
<sequence length="1531" mass="170552">MIASLPVNGGSGGGGGSVGPSSRVGRGLALHRSNSSLELPHSPDPNSRVPETPLRREYGSHGSIDVVAQSVSMNDNLLAMLQDFRPGDPVMRGPMASELLMRRASHHHHQQQQQQQQHQHSTSEGQSPDVDEVCGPSGSSPKLRLKLNRLWGSSKPPRTNSSSAASGSSSTNDEQTCTSPVVSADVEERHRRRAFAHYDCQSLTANLGYAAKLRGILLARRRNTATGASAASSLRASTPDEAPEEDAGDGKGNELLESCPFFRNETGGEGEREVGLTRRTQGNGLHRPALAYGVSVLEPGPGESLWKHTCPLQKRPLPIESIDEGAHYYRRYFLGREHQNWFGMDEQLGPVAISIRKDGQQYRIIVRTSELLTLRGSVPEEALPGGARPQQSKIPTREILELVAPEVQMNCLRLGNSQSEESLARLDEQGLSNRYKVGVLYCRAGQRTEEEMYNNEHAGPAFLEFLDSIGQRIRLRGFEGYKAGLDTRTDSTGTHAVAATHRGAEVTFHISTMLPFTANNRQQLLRKRHIGNDIVTIVFQEPGALPFSPKRIRSQFQHVFIIVRAINPCTENTQYSVSVSRSKEVPVFGPPVPSGATFSKGKHFADFILAKVINAENAAHRSEKFATMATRTRQEYLKDLATNYSSTTLVETGQKFSMLSFSSKKKTAARPRLSCDASQRGAICWQVILEDSNQNTDCYLGISVDTIVLIEEHSRQIVFVAPCISVLGWHAQTNSLRLYHHQGECITIHVRGDYGDRDELMEIVARLRAVTQGAPASELSLKRNALGQLGFHVQPDGVVTQVESMGSSWQAGLRQGSRLVEICKVAVSTLSHDQMVDLLKTSAQVTVTVIPPSNDGLPRRGCTLQNCQYLSSNYEGDYENLTNPESTPSQQTAMPHQRRYERSFSPPRSSNSSGYGTGSSSRSFNDPRFPLEGTMTSSSSGHSSADDRWYELLEPQDQDPSHRNDGTPPPLPARQNYQTGTPSKASSFTPKKEKESHYATGKNYDNLRHHNHLHNHDLKESNYVSPRSIQESIRHDNYQRLENSHRSQEHVSTSYVKLQKEKYETKQENIYASQRELHKNEGHQKLSVTNSLPLVQNATYSLPKSGSNNNLVRYTEYEGSSLAHSESKADRSSKSYDVYEESKANNEEIYERRRSKYESEILQQMDLNGDRKEEQTQEFKVGEKVTCLKTTMSERPVPHKVSIEYRPKDFTTSLPPEVRISDGNATDISTLPSEDELSNGSGSISPRLRRANKHRAGNLTPSSTGSRNQSPRPKSGARNSHRNSANLTSSTLQEDLMKLINPDYIADDGHPVNNQNSKNNQNSNKVNNNLLEIQNRCRSRENLCGNSSSTLSVLPNGSQENGNPGSEVILTMARPATVISNASTASSPAPSENKMTKEERLSPRVTKTPQQITKPPSNLLNKEIKSSVEVDTESWTTNHQDDTNNRTSKHNQEWSEDRLTEGSNTIPTSVTDLQSHLSSLEMRVARETRRRLSLEDEVRRLRDENRRLQDENHAATQHIKRFTEWFMIYYH</sequence>
<feature type="region of interest" description="Disordered" evidence="5">
    <location>
        <begin position="1303"/>
        <end position="1327"/>
    </location>
</feature>
<keyword evidence="1" id="KW-0343">GTPase activation</keyword>
<feature type="domain" description="Rap-GAP" evidence="6">
    <location>
        <begin position="423"/>
        <end position="640"/>
    </location>
</feature>
<evidence type="ECO:0000313" key="9">
    <source>
        <dbReference type="Proteomes" id="UP000002358"/>
    </source>
</evidence>
<feature type="compositionally biased region" description="Polar residues" evidence="5">
    <location>
        <begin position="1282"/>
        <end position="1291"/>
    </location>
</feature>
<proteinExistence type="predicted"/>
<dbReference type="Proteomes" id="UP000002358">
    <property type="component" value="Chromosome 4"/>
</dbReference>
<feature type="compositionally biased region" description="Polar residues" evidence="5">
    <location>
        <begin position="1405"/>
        <end position="1420"/>
    </location>
</feature>
<dbReference type="RefSeq" id="XP_008211379.1">
    <property type="nucleotide sequence ID" value="XM_008213157.4"/>
</dbReference>
<dbReference type="SUPFAM" id="SSF111347">
    <property type="entry name" value="Rap/Ran-GAP"/>
    <property type="match status" value="1"/>
</dbReference>
<evidence type="ECO:0000313" key="8">
    <source>
        <dbReference type="EnsemblMetazoa" id="XP_032455401"/>
    </source>
</evidence>
<feature type="compositionally biased region" description="Polar residues" evidence="5">
    <location>
        <begin position="1223"/>
        <end position="1244"/>
    </location>
</feature>
<evidence type="ECO:0000256" key="1">
    <source>
        <dbReference type="ARBA" id="ARBA00022468"/>
    </source>
</evidence>
<dbReference type="GO" id="GO:0005737">
    <property type="term" value="C:cytoplasm"/>
    <property type="evidence" value="ECO:0007669"/>
    <property type="project" value="TreeGrafter"/>
</dbReference>
<feature type="region of interest" description="Disordered" evidence="5">
    <location>
        <begin position="1381"/>
        <end position="1469"/>
    </location>
</feature>
<feature type="region of interest" description="Disordered" evidence="5">
    <location>
        <begin position="103"/>
        <end position="185"/>
    </location>
</feature>
<feature type="coiled-coil region" evidence="4">
    <location>
        <begin position="1477"/>
        <end position="1518"/>
    </location>
</feature>
<feature type="compositionally biased region" description="Polar residues" evidence="5">
    <location>
        <begin position="227"/>
        <end position="236"/>
    </location>
</feature>
<feature type="compositionally biased region" description="Low complexity" evidence="5">
    <location>
        <begin position="1312"/>
        <end position="1327"/>
    </location>
</feature>
<dbReference type="CDD" id="cd06745">
    <property type="entry name" value="PDZ_SIPA1-like"/>
    <property type="match status" value="1"/>
</dbReference>
<feature type="compositionally biased region" description="Basic residues" evidence="5">
    <location>
        <begin position="1247"/>
        <end position="1256"/>
    </location>
</feature>
<evidence type="ECO:0000259" key="6">
    <source>
        <dbReference type="PROSITE" id="PS50085"/>
    </source>
</evidence>
<dbReference type="RefSeq" id="XP_032455401.1">
    <property type="nucleotide sequence ID" value="XM_032599510.1"/>
</dbReference>
<evidence type="ECO:0000256" key="3">
    <source>
        <dbReference type="ARBA" id="ARBA00023054"/>
    </source>
</evidence>
<dbReference type="InterPro" id="IPR036034">
    <property type="entry name" value="PDZ_sf"/>
</dbReference>
<dbReference type="SMR" id="A0A7M7QVG4"/>
<feature type="compositionally biased region" description="Low complexity" evidence="5">
    <location>
        <begin position="903"/>
        <end position="923"/>
    </location>
</feature>
<evidence type="ECO:0008006" key="10">
    <source>
        <dbReference type="Google" id="ProtNLM"/>
    </source>
</evidence>
<dbReference type="PROSITE" id="PS50085">
    <property type="entry name" value="RAPGAP"/>
    <property type="match status" value="1"/>
</dbReference>
<feature type="region of interest" description="Disordered" evidence="5">
    <location>
        <begin position="1211"/>
        <end position="1291"/>
    </location>
</feature>
<dbReference type="SUPFAM" id="SSF50156">
    <property type="entry name" value="PDZ domain-like"/>
    <property type="match status" value="1"/>
</dbReference>
<dbReference type="Gene3D" id="6.10.140.210">
    <property type="match status" value="1"/>
</dbReference>
<feature type="compositionally biased region" description="Polar residues" evidence="5">
    <location>
        <begin position="1259"/>
        <end position="1272"/>
    </location>
</feature>
<dbReference type="Gene3D" id="2.30.42.10">
    <property type="match status" value="1"/>
</dbReference>